<dbReference type="PANTHER" id="PTHR35474">
    <property type="entry name" value="ATP PHOSPHORIBOSYLTRANSFERASE REGULATORY SUBUNIT"/>
    <property type="match status" value="1"/>
</dbReference>
<feature type="transmembrane region" description="Helical" evidence="2">
    <location>
        <begin position="164"/>
        <end position="183"/>
    </location>
</feature>
<keyword evidence="2" id="KW-0812">Transmembrane</keyword>
<evidence type="ECO:0000256" key="2">
    <source>
        <dbReference type="SAM" id="Phobius"/>
    </source>
</evidence>
<evidence type="ECO:0000256" key="1">
    <source>
        <dbReference type="SAM" id="MobiDB-lite"/>
    </source>
</evidence>
<keyword evidence="2" id="KW-1133">Transmembrane helix</keyword>
<dbReference type="AlphaFoldDB" id="A0A1D1ZI47"/>
<feature type="compositionally biased region" description="Low complexity" evidence="1">
    <location>
        <begin position="1"/>
        <end position="15"/>
    </location>
</feature>
<dbReference type="GO" id="GO:0009787">
    <property type="term" value="P:regulation of abscisic acid-activated signaling pathway"/>
    <property type="evidence" value="ECO:0007669"/>
    <property type="project" value="InterPro"/>
</dbReference>
<protein>
    <submittedName>
        <fullName evidence="4">Voltage-dependent P/Q-type calcium channel subunit alpha-1A</fullName>
    </submittedName>
</protein>
<evidence type="ECO:0000313" key="4">
    <source>
        <dbReference type="EMBL" id="JAT66493.1"/>
    </source>
</evidence>
<feature type="region of interest" description="Disordered" evidence="1">
    <location>
        <begin position="1"/>
        <end position="25"/>
    </location>
</feature>
<organism evidence="4">
    <name type="scientific">Anthurium amnicola</name>
    <dbReference type="NCBI Taxonomy" id="1678845"/>
    <lineage>
        <taxon>Eukaryota</taxon>
        <taxon>Viridiplantae</taxon>
        <taxon>Streptophyta</taxon>
        <taxon>Embryophyta</taxon>
        <taxon>Tracheophyta</taxon>
        <taxon>Spermatophyta</taxon>
        <taxon>Magnoliopsida</taxon>
        <taxon>Liliopsida</taxon>
        <taxon>Araceae</taxon>
        <taxon>Pothoideae</taxon>
        <taxon>Potheae</taxon>
        <taxon>Anthurium</taxon>
    </lineage>
</organism>
<keyword evidence="2" id="KW-0472">Membrane</keyword>
<gene>
    <name evidence="4" type="primary">CACNA1A_1</name>
    <name evidence="3" type="synonym">CACNA1A_0</name>
    <name evidence="4" type="ORF">g.63233</name>
    <name evidence="3" type="ORF">g.63235</name>
</gene>
<feature type="non-terminal residue" evidence="4">
    <location>
        <position position="1"/>
    </location>
</feature>
<name>A0A1D1ZI47_9ARAE</name>
<accession>A0A1D1ZI47</accession>
<dbReference type="GO" id="GO:0010100">
    <property type="term" value="P:negative regulation of photomorphogenesis"/>
    <property type="evidence" value="ECO:0007669"/>
    <property type="project" value="InterPro"/>
</dbReference>
<feature type="region of interest" description="Disordered" evidence="1">
    <location>
        <begin position="38"/>
        <end position="57"/>
    </location>
</feature>
<sequence>SSSSSSSALFFSSANPNPPAQRQPQLLLHAAAVVFPRRGRRRTPRASSSGPRRLPSFPPEAVVVVSDPRAWREIRAFYEDEEYDSDGPDDGGGEEDDDRSLDLLVRFLHSVFRKVSRRVRKAVRAVLPVSISAKLVGFSVDGVLILAFLWILKAFLEVVCTVGSMVFVSILVVRGIWSGLSYLQEFRYNRRSRFDNDDSAWSSVQAAT</sequence>
<reference evidence="4" key="1">
    <citation type="submission" date="2015-07" db="EMBL/GenBank/DDBJ databases">
        <title>Transcriptome Assembly of Anthurium amnicola.</title>
        <authorList>
            <person name="Suzuki J."/>
        </authorList>
    </citation>
    <scope>NUCLEOTIDE SEQUENCE</scope>
</reference>
<dbReference type="EMBL" id="GDJX01001443">
    <property type="protein sequence ID" value="JAT66493.1"/>
    <property type="molecule type" value="Transcribed_RNA"/>
</dbReference>
<dbReference type="PANTHER" id="PTHR35474:SF1">
    <property type="entry name" value="ATP PHOSPHORIBOSYLTRANSFERASE REGULATORY SUBUNIT"/>
    <property type="match status" value="1"/>
</dbReference>
<dbReference type="InterPro" id="IPR039324">
    <property type="entry name" value="SHW1"/>
</dbReference>
<evidence type="ECO:0000313" key="3">
    <source>
        <dbReference type="EMBL" id="JAT46739.1"/>
    </source>
</evidence>
<feature type="transmembrane region" description="Helical" evidence="2">
    <location>
        <begin position="126"/>
        <end position="152"/>
    </location>
</feature>
<proteinExistence type="predicted"/>
<dbReference type="EMBL" id="GDJX01021197">
    <property type="protein sequence ID" value="JAT46739.1"/>
    <property type="molecule type" value="Transcribed_RNA"/>
</dbReference>